<evidence type="ECO:0000313" key="6">
    <source>
        <dbReference type="Proteomes" id="UP000217334"/>
    </source>
</evidence>
<proteinExistence type="predicted"/>
<protein>
    <recommendedName>
        <fullName evidence="7">DUF4132 domain-containing protein</fullName>
    </recommendedName>
</protein>
<dbReference type="InterPro" id="IPR045472">
    <property type="entry name" value="DUF6493"/>
</dbReference>
<dbReference type="Proteomes" id="UP000217334">
    <property type="component" value="Chromosome"/>
</dbReference>
<reference evidence="6" key="1">
    <citation type="submission" date="2017-06" db="EMBL/GenBank/DDBJ databases">
        <title>Capnocytophaga spp. assemblies.</title>
        <authorList>
            <person name="Gulvik C.A."/>
        </authorList>
    </citation>
    <scope>NUCLEOTIDE SEQUENCE [LARGE SCALE GENOMIC DNA]</scope>
    <source>
        <strain evidence="6">H4486</strain>
    </source>
</reference>
<sequence length="895" mass="103715">MKENLLSAIKAHDFTAIRNICFGLSEEERQELKSYFARKNFNFIFREVLEKEKRYHFSNKELAIISYTIMCVCNTLEEVRKIELFQNIEPYVKGNYYYFLSSLEDEVLLDFVQTPQGAYMIEGIQLMYKDNPLEMSFQILWSVYKAGYIPLNEGVFIQRMYDLNWFKADDHLTKYLLKHPETVVLFPSVPAYIQDTIFSTEEWKKIYHTLNKKGYFTNKNTILHAFIEALLNPWKKTVLDMYCRWIETLEPSHQELLANQQTLFALLSSDKTSVVNFLMKLIKEIANEKDFDFQVFTDNFALCFATQKIAKSQLIGLGILENSYKKQAPTNPDYREQLAVLFTVPDAKLQEKVANLLTTYFNHEGLPEVIAPYSDYLKGKAQDLLATLSPSESSAPSDLSDRSASSENSHTSHSSHTPKIAPAARTPRTWDDLLFLIGDCIRERSPLVLDLFFEGLNQLQAQIPADYPEQVKPYLKQLLSNERAVTSLFYQFLDSWCSQSPIPLVYNTNKEWNELQELYNEKKYSQAEKFNKLREIHVSANKAKKIFPFLFNKIACTLRKLKEKETLPFISTPTHAPFYIEPLTFLERIIQYEKAGKTPIQEDVIIGLNRLLPNEITEAQKQLALSLTGDYAPALQYYFEVSKTITITDATRVLWGQVLRLKDIDGVFPELEIPQKPNLQGLVRPFYLKYEVELTKINGVERNKIILEDNWDKKHSTYSYYNDLGANYYNVSPMGKVIDEDIEYELSLNPRYIDGWLCKYLLTYTQGMDSESLSEATRVMSLLLQYNLPIYHGGWLMVATCLLAERKPLRDLAAEYILLSLQREETLSYLAEAIGTLLAHKYAPIARFVEFLDLPTRDPKVKVFQKAVVEAYLPLAEKQEKKPTNHKKLASFLIN</sequence>
<name>A0A250F1N0_CAPSP</name>
<feature type="domain" description="DUF6493" evidence="2">
    <location>
        <begin position="200"/>
        <end position="300"/>
    </location>
</feature>
<evidence type="ECO:0000259" key="3">
    <source>
        <dbReference type="Pfam" id="PF25148"/>
    </source>
</evidence>
<evidence type="ECO:0008006" key="7">
    <source>
        <dbReference type="Google" id="ProtNLM"/>
    </source>
</evidence>
<organism evidence="5 6">
    <name type="scientific">Capnocytophaga sputigena</name>
    <dbReference type="NCBI Taxonomy" id="1019"/>
    <lineage>
        <taxon>Bacteria</taxon>
        <taxon>Pseudomonadati</taxon>
        <taxon>Bacteroidota</taxon>
        <taxon>Flavobacteriia</taxon>
        <taxon>Flavobacteriales</taxon>
        <taxon>Flavobacteriaceae</taxon>
        <taxon>Capnocytophaga</taxon>
    </lineage>
</organism>
<dbReference type="AlphaFoldDB" id="A0A250F1N0"/>
<feature type="domain" description="DUF7824" evidence="3">
    <location>
        <begin position="426"/>
        <end position="672"/>
    </location>
</feature>
<feature type="region of interest" description="Disordered" evidence="1">
    <location>
        <begin position="390"/>
        <end position="422"/>
    </location>
</feature>
<evidence type="ECO:0000256" key="1">
    <source>
        <dbReference type="SAM" id="MobiDB-lite"/>
    </source>
</evidence>
<gene>
    <name evidence="5" type="ORF">CGC59_04920</name>
</gene>
<dbReference type="InterPro" id="IPR056726">
    <property type="entry name" value="DUF7824"/>
</dbReference>
<accession>A0A250F1N0</accession>
<feature type="compositionally biased region" description="Low complexity" evidence="1">
    <location>
        <begin position="390"/>
        <end position="415"/>
    </location>
</feature>
<dbReference type="RefSeq" id="WP_095901055.1">
    <property type="nucleotide sequence ID" value="NZ_CP022383.1"/>
</dbReference>
<evidence type="ECO:0000259" key="4">
    <source>
        <dbReference type="Pfam" id="PF25149"/>
    </source>
</evidence>
<evidence type="ECO:0000313" key="5">
    <source>
        <dbReference type="EMBL" id="ATA79063.1"/>
    </source>
</evidence>
<dbReference type="EMBL" id="CP022383">
    <property type="protein sequence ID" value="ATA79063.1"/>
    <property type="molecule type" value="Genomic_DNA"/>
</dbReference>
<evidence type="ECO:0000259" key="2">
    <source>
        <dbReference type="Pfam" id="PF20103"/>
    </source>
</evidence>
<dbReference type="Pfam" id="PF25149">
    <property type="entry name" value="DUF7825"/>
    <property type="match status" value="1"/>
</dbReference>
<dbReference type="Pfam" id="PF25148">
    <property type="entry name" value="DUF7824"/>
    <property type="match status" value="1"/>
</dbReference>
<feature type="domain" description="DUF7825" evidence="4">
    <location>
        <begin position="726"/>
        <end position="889"/>
    </location>
</feature>
<dbReference type="InterPro" id="IPR056727">
    <property type="entry name" value="DUF7825"/>
</dbReference>
<dbReference type="Pfam" id="PF20103">
    <property type="entry name" value="DUF6493"/>
    <property type="match status" value="1"/>
</dbReference>